<dbReference type="Proteomes" id="UP000188600">
    <property type="component" value="Unassembled WGS sequence"/>
</dbReference>
<dbReference type="EMBL" id="MSPT01000023">
    <property type="protein sequence ID" value="ONK25649.1"/>
    <property type="molecule type" value="Genomic_DNA"/>
</dbReference>
<comment type="caution">
    <text evidence="2">The sequence shown here is derived from an EMBL/GenBank/DDBJ whole genome shotgun (WGS) entry which is preliminary data.</text>
</comment>
<keyword evidence="1" id="KW-0472">Membrane</keyword>
<protein>
    <recommendedName>
        <fullName evidence="6">Glycosyltransferase RgtA/B/C/D-like domain-containing protein</fullName>
    </recommendedName>
</protein>
<keyword evidence="1" id="KW-1133">Transmembrane helix</keyword>
<evidence type="ECO:0000313" key="3">
    <source>
        <dbReference type="EMBL" id="ONK26579.1"/>
    </source>
</evidence>
<evidence type="ECO:0000313" key="2">
    <source>
        <dbReference type="EMBL" id="ONK25649.1"/>
    </source>
</evidence>
<evidence type="ECO:0008006" key="6">
    <source>
        <dbReference type="Google" id="ProtNLM"/>
    </source>
</evidence>
<organism evidence="2 4">
    <name type="scientific">Streptococcus azizii</name>
    <dbReference type="NCBI Taxonomy" id="1579424"/>
    <lineage>
        <taxon>Bacteria</taxon>
        <taxon>Bacillati</taxon>
        <taxon>Bacillota</taxon>
        <taxon>Bacilli</taxon>
        <taxon>Lactobacillales</taxon>
        <taxon>Streptococcaceae</taxon>
        <taxon>Streptococcus</taxon>
    </lineage>
</organism>
<evidence type="ECO:0000256" key="1">
    <source>
        <dbReference type="SAM" id="Phobius"/>
    </source>
</evidence>
<feature type="transmembrane region" description="Helical" evidence="1">
    <location>
        <begin position="82"/>
        <end position="103"/>
    </location>
</feature>
<dbReference type="EMBL" id="MSPR01000021">
    <property type="protein sequence ID" value="ONK26579.1"/>
    <property type="molecule type" value="Genomic_DNA"/>
</dbReference>
<feature type="transmembrane region" description="Helical" evidence="1">
    <location>
        <begin position="258"/>
        <end position="273"/>
    </location>
</feature>
<feature type="transmembrane region" description="Helical" evidence="1">
    <location>
        <begin position="211"/>
        <end position="228"/>
    </location>
</feature>
<accession>A0AB36JML3</accession>
<evidence type="ECO:0000313" key="5">
    <source>
        <dbReference type="Proteomes" id="UP000188946"/>
    </source>
</evidence>
<feature type="transmembrane region" description="Helical" evidence="1">
    <location>
        <begin position="148"/>
        <end position="177"/>
    </location>
</feature>
<name>A0AB36JML3_9STRE</name>
<dbReference type="Proteomes" id="UP000188946">
    <property type="component" value="Unassembled WGS sequence"/>
</dbReference>
<feature type="transmembrane region" description="Helical" evidence="1">
    <location>
        <begin position="49"/>
        <end position="70"/>
    </location>
</feature>
<proteinExistence type="predicted"/>
<feature type="transmembrane region" description="Helical" evidence="1">
    <location>
        <begin position="425"/>
        <end position="445"/>
    </location>
</feature>
<dbReference type="RefSeq" id="WP_076996714.1">
    <property type="nucleotide sequence ID" value="NZ_MSPR01000021.1"/>
</dbReference>
<reference evidence="4 5" key="1">
    <citation type="submission" date="2016-12" db="EMBL/GenBank/DDBJ databases">
        <authorList>
            <person name="Gulvik C.A."/>
        </authorList>
    </citation>
    <scope>NUCLEOTIDE SEQUENCE [LARGE SCALE GENOMIC DNA]</scope>
    <source>
        <strain evidence="3 5">12-5202</strain>
        <strain evidence="2 4">12-5291</strain>
    </source>
</reference>
<keyword evidence="5" id="KW-1185">Reference proteome</keyword>
<evidence type="ECO:0000313" key="4">
    <source>
        <dbReference type="Proteomes" id="UP000188600"/>
    </source>
</evidence>
<dbReference type="AlphaFoldDB" id="A0AB36JML3"/>
<feature type="transmembrane region" description="Helical" evidence="1">
    <location>
        <begin position="457"/>
        <end position="473"/>
    </location>
</feature>
<gene>
    <name evidence="3" type="ORF">BVE84_09120</name>
    <name evidence="2" type="ORF">BVE86_09715</name>
</gene>
<feature type="transmembrane region" description="Helical" evidence="1">
    <location>
        <begin position="21"/>
        <end position="43"/>
    </location>
</feature>
<keyword evidence="1" id="KW-0812">Transmembrane</keyword>
<sequence>MLSKLQESIYRVMQAMIGYGAGLLFLILFVTAVLFQAVVYLPYKEWVGLSFSGVWTVLSLLLVCLSYWLLSKFVMRYSCRQLFILLSVLYLLVGLILIFYLPAQLRDDAHSVLRAAFLLNEGDTRFLQAGAYLNRYPHQLGLVSLERLVLIILPGAGVRTFYFLNLLAILGINYANWKLSEELFQNERSSQYTILALFAFLPQFFNLFFVYGLVYGLCAASVGLLYFCRYLQRDYLKNALLASFCLSLSYWIRNNNSILLVAVAVILLLECLRRRQPLLLGLLIPLLFCSLGLNRVTTNYYETMGQVSFAANPKVTWLAMGLQDTQSEVRQGGWYNKYVRRIYDHYEGDEEKITQAAKKEVGRRVQVFAEDPIYAGRFFMKKFATTWVESTFQSIWSGPSKPQQGSVKGEGLESLYRGGIIYRFFYHYTHAYLILLYGGSLIFLVVKSPWKRLPREYYAFVYLAGGVLFHLLWETKSQYVYTYVLLTIPFAVKGYQEGREWWLRMRNSRKESKR</sequence>